<keyword evidence="3" id="KW-1185">Reference proteome</keyword>
<reference evidence="2 3" key="1">
    <citation type="submission" date="2021-06" db="EMBL/GenBank/DDBJ databases">
        <title>Caerostris extrusa draft genome.</title>
        <authorList>
            <person name="Kono N."/>
            <person name="Arakawa K."/>
        </authorList>
    </citation>
    <scope>NUCLEOTIDE SEQUENCE [LARGE SCALE GENOMIC DNA]</scope>
</reference>
<comment type="caution">
    <text evidence="2">The sequence shown here is derived from an EMBL/GenBank/DDBJ whole genome shotgun (WGS) entry which is preliminary data.</text>
</comment>
<evidence type="ECO:0000313" key="2">
    <source>
        <dbReference type="EMBL" id="GIX96575.1"/>
    </source>
</evidence>
<dbReference type="Proteomes" id="UP001054945">
    <property type="component" value="Unassembled WGS sequence"/>
</dbReference>
<feature type="region of interest" description="Disordered" evidence="1">
    <location>
        <begin position="90"/>
        <end position="127"/>
    </location>
</feature>
<feature type="compositionally biased region" description="Low complexity" evidence="1">
    <location>
        <begin position="48"/>
        <end position="59"/>
    </location>
</feature>
<dbReference type="EMBL" id="BPLR01004662">
    <property type="protein sequence ID" value="GIX96575.1"/>
    <property type="molecule type" value="Genomic_DNA"/>
</dbReference>
<evidence type="ECO:0000256" key="1">
    <source>
        <dbReference type="SAM" id="MobiDB-lite"/>
    </source>
</evidence>
<gene>
    <name evidence="2" type="ORF">CEXT_34381</name>
</gene>
<organism evidence="2 3">
    <name type="scientific">Caerostris extrusa</name>
    <name type="common">Bark spider</name>
    <name type="synonym">Caerostris bankana</name>
    <dbReference type="NCBI Taxonomy" id="172846"/>
    <lineage>
        <taxon>Eukaryota</taxon>
        <taxon>Metazoa</taxon>
        <taxon>Ecdysozoa</taxon>
        <taxon>Arthropoda</taxon>
        <taxon>Chelicerata</taxon>
        <taxon>Arachnida</taxon>
        <taxon>Araneae</taxon>
        <taxon>Araneomorphae</taxon>
        <taxon>Entelegynae</taxon>
        <taxon>Araneoidea</taxon>
        <taxon>Araneidae</taxon>
        <taxon>Caerostris</taxon>
    </lineage>
</organism>
<accession>A0AAV4PKS9</accession>
<protein>
    <submittedName>
        <fullName evidence="2">Uncharacterized protein</fullName>
    </submittedName>
</protein>
<sequence length="287" mass="32081">MACCWEILFSDPEPMEWEDVQVKEPMDWLQAEEPMEWEETPLEVSQPSTTKVSVSVTKSEQPKVPSEGTSVSSKVRPVLRARVPVPPKVSLPSCLKVDPPGLQEDSSRPRKVKRRPSFDSSEEEEVADDHKRRACLRLLCHQSPLSSNLFAELSAAQTARIYKSDSNSIFLTVTQISGSVGALPHTPTHTWAHQCPSAEALPTGRRSSLFRNADLGRAGCVGLSWNTPRVTRIWASYPSSPSREALGELQTFSAFTSKLCCREILPRMSIELFEIVLKETRFSEIRS</sequence>
<feature type="region of interest" description="Disordered" evidence="1">
    <location>
        <begin position="38"/>
        <end position="73"/>
    </location>
</feature>
<proteinExistence type="predicted"/>
<dbReference type="AlphaFoldDB" id="A0AAV4PKS9"/>
<name>A0AAV4PKS9_CAEEX</name>
<evidence type="ECO:0000313" key="3">
    <source>
        <dbReference type="Proteomes" id="UP001054945"/>
    </source>
</evidence>